<proteinExistence type="predicted"/>
<dbReference type="InterPro" id="IPR036188">
    <property type="entry name" value="FAD/NAD-bd_sf"/>
</dbReference>
<dbReference type="Proteomes" id="UP000245712">
    <property type="component" value="Unassembled WGS sequence"/>
</dbReference>
<keyword evidence="7" id="KW-1185">Reference proteome</keyword>
<dbReference type="Pfam" id="PF00890">
    <property type="entry name" value="FAD_binding_2"/>
    <property type="match status" value="1"/>
</dbReference>
<accession>A0ABX5KIM3</accession>
<dbReference type="RefSeq" id="WP_116612305.1">
    <property type="nucleotide sequence ID" value="NZ_QEOB01000011.1"/>
</dbReference>
<dbReference type="InterPro" id="IPR050315">
    <property type="entry name" value="FAD-oxidoreductase_2"/>
</dbReference>
<keyword evidence="4" id="KW-0560">Oxidoreductase</keyword>
<evidence type="ECO:0000313" key="7">
    <source>
        <dbReference type="Proteomes" id="UP000245712"/>
    </source>
</evidence>
<dbReference type="SUPFAM" id="SSF56425">
    <property type="entry name" value="Succinate dehydrogenase/fumarate reductase flavoprotein, catalytic domain"/>
    <property type="match status" value="1"/>
</dbReference>
<evidence type="ECO:0000259" key="5">
    <source>
        <dbReference type="Pfam" id="PF00890"/>
    </source>
</evidence>
<dbReference type="InterPro" id="IPR027477">
    <property type="entry name" value="Succ_DH/fumarate_Rdtase_cat_sf"/>
</dbReference>
<dbReference type="PRINTS" id="PR00411">
    <property type="entry name" value="PNDRDTASEI"/>
</dbReference>
<sequence length="575" mass="62041">MEHEFDVIVVGSGAGAMLTAIRAADEGLSVLMVEKTGLVGGTSATSGGGIWIPDNHDMPRVGLRDSIESAFRYVKACAKGLASDDRVLAYVETARHMAAYLQSIGVRYRSMPKYADYYPGMAGALPGGRTMDPVDFNAARLGVEGLDMLRPTNPGQLIMGRMTINAFEARSILARERKAKLLITWIMLRYAIDYPWRRKTTRDRRLTGGQALLGGLWAALRRRNVTVWVDAPLQSLVRESGRVSGAVVLRNGEACTVAARKGVVLAAGGFERNQAMREAYLPQPTEAGWTATPPGCNTGDAILAGADAGGELHLMSHTWGVPTMQVPKEDRFRGIFVERSLPGCMVVNARGERFVNESCPYPEFQQAIYADHARSGAAVPAWIVFDADFRRKYPIGPLAPGEAVPDSRLRKSWLNVVYWKDETLEGLAAQIGVDPRGLVASAVRMGEFARTGKDLEFDRGGNVFDRYYGDVSVHPNPNLAPIARGPFYALKLYPGEIGTKGGLLTDRDARVLDANGAAIQGLYCIGNNSASVMGPSYPGAGSTLGPAMTFGFRAVAAMAGKPIALERTDLLEAVQ</sequence>
<dbReference type="PANTHER" id="PTHR43400:SF10">
    <property type="entry name" value="3-OXOSTEROID 1-DEHYDROGENASE"/>
    <property type="match status" value="1"/>
</dbReference>
<dbReference type="Gene3D" id="3.50.50.60">
    <property type="entry name" value="FAD/NAD(P)-binding domain"/>
    <property type="match status" value="2"/>
</dbReference>
<evidence type="ECO:0000256" key="3">
    <source>
        <dbReference type="ARBA" id="ARBA00022827"/>
    </source>
</evidence>
<dbReference type="PANTHER" id="PTHR43400">
    <property type="entry name" value="FUMARATE REDUCTASE"/>
    <property type="match status" value="1"/>
</dbReference>
<dbReference type="InterPro" id="IPR003953">
    <property type="entry name" value="FAD-dep_OxRdtase_2_FAD-bd"/>
</dbReference>
<evidence type="ECO:0000256" key="2">
    <source>
        <dbReference type="ARBA" id="ARBA00022630"/>
    </source>
</evidence>
<comment type="cofactor">
    <cofactor evidence="1">
        <name>FAD</name>
        <dbReference type="ChEBI" id="CHEBI:57692"/>
    </cofactor>
</comment>
<organism evidence="6 7">
    <name type="scientific">Paraburkholderia unamae</name>
    <dbReference type="NCBI Taxonomy" id="219649"/>
    <lineage>
        <taxon>Bacteria</taxon>
        <taxon>Pseudomonadati</taxon>
        <taxon>Pseudomonadota</taxon>
        <taxon>Betaproteobacteria</taxon>
        <taxon>Burkholderiales</taxon>
        <taxon>Burkholderiaceae</taxon>
        <taxon>Paraburkholderia</taxon>
    </lineage>
</organism>
<keyword evidence="3" id="KW-0274">FAD</keyword>
<evidence type="ECO:0000256" key="1">
    <source>
        <dbReference type="ARBA" id="ARBA00001974"/>
    </source>
</evidence>
<dbReference type="SUPFAM" id="SSF51905">
    <property type="entry name" value="FAD/NAD(P)-binding domain"/>
    <property type="match status" value="1"/>
</dbReference>
<name>A0ABX5KIM3_9BURK</name>
<reference evidence="6 7" key="1">
    <citation type="submission" date="2018-05" db="EMBL/GenBank/DDBJ databases">
        <title>Genomic Encyclopedia of Type Strains, Phase IV (KMG-V): Genome sequencing to study the core and pangenomes of soil and plant-associated prokaryotes.</title>
        <authorList>
            <person name="Whitman W."/>
        </authorList>
    </citation>
    <scope>NUCLEOTIDE SEQUENCE [LARGE SCALE GENOMIC DNA]</scope>
    <source>
        <strain evidence="6 7">SCZa-39</strain>
    </source>
</reference>
<evidence type="ECO:0000313" key="6">
    <source>
        <dbReference type="EMBL" id="PVX81258.1"/>
    </source>
</evidence>
<dbReference type="EMBL" id="QEOB01000011">
    <property type="protein sequence ID" value="PVX81258.1"/>
    <property type="molecule type" value="Genomic_DNA"/>
</dbReference>
<protein>
    <submittedName>
        <fullName evidence="6">3-oxosteroid 1-dehydrogenase</fullName>
    </submittedName>
</protein>
<gene>
    <name evidence="6" type="ORF">C7402_111160</name>
</gene>
<feature type="domain" description="FAD-dependent oxidoreductase 2 FAD-binding" evidence="5">
    <location>
        <begin position="6"/>
        <end position="544"/>
    </location>
</feature>
<evidence type="ECO:0000256" key="4">
    <source>
        <dbReference type="ARBA" id="ARBA00023002"/>
    </source>
</evidence>
<comment type="caution">
    <text evidence="6">The sequence shown here is derived from an EMBL/GenBank/DDBJ whole genome shotgun (WGS) entry which is preliminary data.</text>
</comment>
<keyword evidence="2" id="KW-0285">Flavoprotein</keyword>